<evidence type="ECO:0000313" key="2">
    <source>
        <dbReference type="Proteomes" id="UP000049222"/>
    </source>
</evidence>
<sequence length="140" mass="15998">MSTALEIYQDHLDQVSHLIWIRDFEAVTRLMTYPHELLVDEEVTTVDSPATLIEWATKFRDRLQEMGATGYHRVAIAAAFTGDDEDRIDGFHRVYVLDGASHLIEPYSSEASLLKHHDVWLGRGVRATLRKARYAVDDEA</sequence>
<dbReference type="STRING" id="420998.JDO7802_02451"/>
<dbReference type="OrthoDB" id="7717972at2"/>
<evidence type="ECO:0000313" key="1">
    <source>
        <dbReference type="EMBL" id="CTQ50427.1"/>
    </source>
</evidence>
<gene>
    <name evidence="1" type="ORF">JDO7802_02451</name>
</gene>
<protein>
    <recommendedName>
        <fullName evidence="3">SnoaL-like domain-containing protein</fullName>
    </recommendedName>
</protein>
<evidence type="ECO:0008006" key="3">
    <source>
        <dbReference type="Google" id="ProtNLM"/>
    </source>
</evidence>
<organism evidence="1 2">
    <name type="scientific">Jannaschia donghaensis</name>
    <dbReference type="NCBI Taxonomy" id="420998"/>
    <lineage>
        <taxon>Bacteria</taxon>
        <taxon>Pseudomonadati</taxon>
        <taxon>Pseudomonadota</taxon>
        <taxon>Alphaproteobacteria</taxon>
        <taxon>Rhodobacterales</taxon>
        <taxon>Roseobacteraceae</taxon>
        <taxon>Jannaschia</taxon>
    </lineage>
</organism>
<reference evidence="1 2" key="1">
    <citation type="submission" date="2015-07" db="EMBL/GenBank/DDBJ databases">
        <authorList>
            <person name="Noorani M."/>
        </authorList>
    </citation>
    <scope>NUCLEOTIDE SEQUENCE [LARGE SCALE GENOMIC DNA]</scope>
    <source>
        <strain evidence="1 2">CECT 7802</strain>
    </source>
</reference>
<dbReference type="Proteomes" id="UP000049222">
    <property type="component" value="Unassembled WGS sequence"/>
</dbReference>
<dbReference type="AlphaFoldDB" id="A0A0M6YMD5"/>
<proteinExistence type="predicted"/>
<keyword evidence="2" id="KW-1185">Reference proteome</keyword>
<name>A0A0M6YMD5_9RHOB</name>
<accession>A0A0M6YMD5</accession>
<dbReference type="EMBL" id="CXSU01000012">
    <property type="protein sequence ID" value="CTQ50427.1"/>
    <property type="molecule type" value="Genomic_DNA"/>
</dbReference>
<dbReference type="RefSeq" id="WP_055085929.1">
    <property type="nucleotide sequence ID" value="NZ_CXSU01000012.1"/>
</dbReference>